<reference evidence="1" key="1">
    <citation type="submission" date="2018-01" db="EMBL/GenBank/DDBJ databases">
        <title>An insight into the sialome of Amazonian anophelines.</title>
        <authorList>
            <person name="Ribeiro J.M."/>
            <person name="Scarpassa V."/>
            <person name="Calvo E."/>
        </authorList>
    </citation>
    <scope>NUCLEOTIDE SEQUENCE</scope>
    <source>
        <tissue evidence="1">Salivary glands</tissue>
    </source>
</reference>
<protein>
    <submittedName>
        <fullName evidence="1">Putative secreted protein</fullName>
    </submittedName>
</protein>
<dbReference type="AlphaFoldDB" id="A0A2M4B2F9"/>
<proteinExistence type="predicted"/>
<evidence type="ECO:0000313" key="1">
    <source>
        <dbReference type="EMBL" id="MBW47244.1"/>
    </source>
</evidence>
<sequence length="106" mass="12198">MYYFLFLRYPFRFPFFFLVDSVNAQKKPEVSLDVCTVLCSRSYPARRCDPGNLRLRKGVTKGSPLLLSAFARSLTHLTPSVVRLCVPNRVVSSQLAEFFFPFINLL</sequence>
<name>A0A2M4B2F9_9DIPT</name>
<organism evidence="1">
    <name type="scientific">Anopheles triannulatus</name>
    <dbReference type="NCBI Taxonomy" id="58253"/>
    <lineage>
        <taxon>Eukaryota</taxon>
        <taxon>Metazoa</taxon>
        <taxon>Ecdysozoa</taxon>
        <taxon>Arthropoda</taxon>
        <taxon>Hexapoda</taxon>
        <taxon>Insecta</taxon>
        <taxon>Pterygota</taxon>
        <taxon>Neoptera</taxon>
        <taxon>Endopterygota</taxon>
        <taxon>Diptera</taxon>
        <taxon>Nematocera</taxon>
        <taxon>Culicoidea</taxon>
        <taxon>Culicidae</taxon>
        <taxon>Anophelinae</taxon>
        <taxon>Anopheles</taxon>
    </lineage>
</organism>
<dbReference type="EMBL" id="GGFK01013923">
    <property type="protein sequence ID" value="MBW47244.1"/>
    <property type="molecule type" value="Transcribed_RNA"/>
</dbReference>
<accession>A0A2M4B2F9</accession>